<evidence type="ECO:0008006" key="5">
    <source>
        <dbReference type="Google" id="ProtNLM"/>
    </source>
</evidence>
<protein>
    <recommendedName>
        <fullName evidence="5">Secreted protein</fullName>
    </recommendedName>
</protein>
<dbReference type="AlphaFoldDB" id="A0A316TYM7"/>
<dbReference type="RefSeq" id="XP_025345536.1">
    <property type="nucleotide sequence ID" value="XM_025493239.1"/>
</dbReference>
<dbReference type="Proteomes" id="UP000245942">
    <property type="component" value="Unassembled WGS sequence"/>
</dbReference>
<evidence type="ECO:0000256" key="1">
    <source>
        <dbReference type="SAM" id="MobiDB-lite"/>
    </source>
</evidence>
<organism evidence="3 4">
    <name type="scientific">Pseudomicrostroma glucosiphilum</name>
    <dbReference type="NCBI Taxonomy" id="1684307"/>
    <lineage>
        <taxon>Eukaryota</taxon>
        <taxon>Fungi</taxon>
        <taxon>Dikarya</taxon>
        <taxon>Basidiomycota</taxon>
        <taxon>Ustilaginomycotina</taxon>
        <taxon>Exobasidiomycetes</taxon>
        <taxon>Microstromatales</taxon>
        <taxon>Microstromatales incertae sedis</taxon>
        <taxon>Pseudomicrostroma</taxon>
    </lineage>
</organism>
<evidence type="ECO:0000313" key="3">
    <source>
        <dbReference type="EMBL" id="PWN18376.1"/>
    </source>
</evidence>
<proteinExistence type="predicted"/>
<name>A0A316TYM7_9BASI</name>
<evidence type="ECO:0000313" key="4">
    <source>
        <dbReference type="Proteomes" id="UP000245942"/>
    </source>
</evidence>
<evidence type="ECO:0000256" key="2">
    <source>
        <dbReference type="SAM" id="SignalP"/>
    </source>
</evidence>
<keyword evidence="4" id="KW-1185">Reference proteome</keyword>
<sequence>MVRTARSSLWVVVTLATQTTVPLLRSPDLMLRQGTAGTKNVASNSESAICYDRTKELHATALKTKEVEWLVNQYPHIRLASLQVTTTVMNKSAQSKKIRKRSYPLYKHTVVPQRHKGDKKLQTNPT</sequence>
<accession>A0A316TYM7</accession>
<feature type="region of interest" description="Disordered" evidence="1">
    <location>
        <begin position="93"/>
        <end position="126"/>
    </location>
</feature>
<feature type="chain" id="PRO_5016303376" description="Secreted protein" evidence="2">
    <location>
        <begin position="17"/>
        <end position="126"/>
    </location>
</feature>
<keyword evidence="2" id="KW-0732">Signal</keyword>
<dbReference type="GeneID" id="37014973"/>
<feature type="signal peptide" evidence="2">
    <location>
        <begin position="1"/>
        <end position="16"/>
    </location>
</feature>
<gene>
    <name evidence="3" type="ORF">BCV69DRAFT_285004</name>
</gene>
<reference evidence="3 4" key="1">
    <citation type="journal article" date="2018" name="Mol. Biol. Evol.">
        <title>Broad Genomic Sampling Reveals a Smut Pathogenic Ancestry of the Fungal Clade Ustilaginomycotina.</title>
        <authorList>
            <person name="Kijpornyongpan T."/>
            <person name="Mondo S.J."/>
            <person name="Barry K."/>
            <person name="Sandor L."/>
            <person name="Lee J."/>
            <person name="Lipzen A."/>
            <person name="Pangilinan J."/>
            <person name="LaButti K."/>
            <person name="Hainaut M."/>
            <person name="Henrissat B."/>
            <person name="Grigoriev I.V."/>
            <person name="Spatafora J.W."/>
            <person name="Aime M.C."/>
        </authorList>
    </citation>
    <scope>NUCLEOTIDE SEQUENCE [LARGE SCALE GENOMIC DNA]</scope>
    <source>
        <strain evidence="3 4">MCA 4718</strain>
    </source>
</reference>
<dbReference type="EMBL" id="KZ819336">
    <property type="protein sequence ID" value="PWN18376.1"/>
    <property type="molecule type" value="Genomic_DNA"/>
</dbReference>